<keyword evidence="2" id="KW-1133">Transmembrane helix</keyword>
<feature type="compositionally biased region" description="Acidic residues" evidence="1">
    <location>
        <begin position="55"/>
        <end position="66"/>
    </location>
</feature>
<protein>
    <recommendedName>
        <fullName evidence="5">Cytochrome oxidase maturation protein, cbb3-type</fullName>
    </recommendedName>
</protein>
<gene>
    <name evidence="3" type="ORF">GTW23_03330</name>
</gene>
<name>A0ABT1CP78_9HYPH</name>
<feature type="compositionally biased region" description="Basic and acidic residues" evidence="1">
    <location>
        <begin position="67"/>
        <end position="84"/>
    </location>
</feature>
<evidence type="ECO:0000313" key="4">
    <source>
        <dbReference type="Proteomes" id="UP001320715"/>
    </source>
</evidence>
<comment type="caution">
    <text evidence="3">The sequence shown here is derived from an EMBL/GenBank/DDBJ whole genome shotgun (WGS) entry which is preliminary data.</text>
</comment>
<evidence type="ECO:0000256" key="2">
    <source>
        <dbReference type="SAM" id="Phobius"/>
    </source>
</evidence>
<accession>A0ABT1CP78</accession>
<feature type="region of interest" description="Disordered" evidence="1">
    <location>
        <begin position="54"/>
        <end position="84"/>
    </location>
</feature>
<dbReference type="RefSeq" id="WP_252914612.1">
    <property type="nucleotide sequence ID" value="NZ_JAAAML010000001.1"/>
</dbReference>
<keyword evidence="2" id="KW-0812">Transmembrane</keyword>
<dbReference type="Proteomes" id="UP001320715">
    <property type="component" value="Unassembled WGS sequence"/>
</dbReference>
<keyword evidence="4" id="KW-1185">Reference proteome</keyword>
<evidence type="ECO:0000313" key="3">
    <source>
        <dbReference type="EMBL" id="MCO6407196.1"/>
    </source>
</evidence>
<evidence type="ECO:0000256" key="1">
    <source>
        <dbReference type="SAM" id="MobiDB-lite"/>
    </source>
</evidence>
<reference evidence="3 4" key="1">
    <citation type="submission" date="2020-01" db="EMBL/GenBank/DDBJ databases">
        <title>Genomes of bacteria type strains.</title>
        <authorList>
            <person name="Chen J."/>
            <person name="Zhu S."/>
            <person name="Yang J."/>
        </authorList>
    </citation>
    <scope>NUCLEOTIDE SEQUENCE [LARGE SCALE GENOMIC DNA]</scope>
    <source>
        <strain evidence="3 4">DSM 16655</strain>
    </source>
</reference>
<dbReference type="EMBL" id="JAAAML010000001">
    <property type="protein sequence ID" value="MCO6407196.1"/>
    <property type="molecule type" value="Genomic_DNA"/>
</dbReference>
<organism evidence="3 4">
    <name type="scientific">Hoeflea alexandrii</name>
    <dbReference type="NCBI Taxonomy" id="288436"/>
    <lineage>
        <taxon>Bacteria</taxon>
        <taxon>Pseudomonadati</taxon>
        <taxon>Pseudomonadota</taxon>
        <taxon>Alphaproteobacteria</taxon>
        <taxon>Hyphomicrobiales</taxon>
        <taxon>Rhizobiaceae</taxon>
        <taxon>Hoeflea</taxon>
    </lineage>
</organism>
<evidence type="ECO:0008006" key="5">
    <source>
        <dbReference type="Google" id="ProtNLM"/>
    </source>
</evidence>
<feature type="transmembrane region" description="Helical" evidence="2">
    <location>
        <begin position="6"/>
        <end position="23"/>
    </location>
</feature>
<sequence length="84" mass="9396">MHAGLIAIIMLLPFALLFLYSGIHEYQRYKSEGRARYGLVYDEESGTTHVTAIAEDAEGYDPDEFDPGDHNGRETSDETADDRA</sequence>
<proteinExistence type="predicted"/>
<keyword evidence="2" id="KW-0472">Membrane</keyword>